<sequence length="76" mass="8572">MIPDRCGLDSCRWCDRSDVPCRFCLGTGWWRPEMPRREADGVIGWVRVDEPCRMCGGTGKEHDPLSAGPRVVPRPS</sequence>
<dbReference type="SUPFAM" id="SSF57938">
    <property type="entry name" value="DnaJ/Hsp40 cysteine-rich domain"/>
    <property type="match status" value="1"/>
</dbReference>
<evidence type="ECO:0000313" key="1">
    <source>
        <dbReference type="EMBL" id="ROO90443.1"/>
    </source>
</evidence>
<reference evidence="1 2" key="1">
    <citation type="submission" date="2018-11" db="EMBL/GenBank/DDBJ databases">
        <title>Sequencing the genomes of 1000 actinobacteria strains.</title>
        <authorList>
            <person name="Klenk H.-P."/>
        </authorList>
    </citation>
    <scope>NUCLEOTIDE SEQUENCE [LARGE SCALE GENOMIC DNA]</scope>
    <source>
        <strain evidence="1 2">DSM 44254</strain>
    </source>
</reference>
<dbReference type="EMBL" id="RJKE01000001">
    <property type="protein sequence ID" value="ROO90443.1"/>
    <property type="molecule type" value="Genomic_DNA"/>
</dbReference>
<comment type="caution">
    <text evidence="1">The sequence shown here is derived from an EMBL/GenBank/DDBJ whole genome shotgun (WGS) entry which is preliminary data.</text>
</comment>
<name>A0A3N1DA89_9ACTN</name>
<organism evidence="1 2">
    <name type="scientific">Actinocorallia herbida</name>
    <dbReference type="NCBI Taxonomy" id="58109"/>
    <lineage>
        <taxon>Bacteria</taxon>
        <taxon>Bacillati</taxon>
        <taxon>Actinomycetota</taxon>
        <taxon>Actinomycetes</taxon>
        <taxon>Streptosporangiales</taxon>
        <taxon>Thermomonosporaceae</taxon>
        <taxon>Actinocorallia</taxon>
    </lineage>
</organism>
<evidence type="ECO:0000313" key="2">
    <source>
        <dbReference type="Proteomes" id="UP000272400"/>
    </source>
</evidence>
<dbReference type="InterPro" id="IPR036410">
    <property type="entry name" value="HSP_DnaJ_Cys-rich_dom_sf"/>
</dbReference>
<proteinExistence type="predicted"/>
<protein>
    <submittedName>
        <fullName evidence="1">Uncharacterized protein</fullName>
    </submittedName>
</protein>
<dbReference type="AlphaFoldDB" id="A0A3N1DA89"/>
<accession>A0A3N1DA89</accession>
<keyword evidence="2" id="KW-1185">Reference proteome</keyword>
<gene>
    <name evidence="1" type="ORF">EDD29_8170</name>
</gene>
<dbReference type="RefSeq" id="WP_246053252.1">
    <property type="nucleotide sequence ID" value="NZ_RJKE01000001.1"/>
</dbReference>
<dbReference type="Proteomes" id="UP000272400">
    <property type="component" value="Unassembled WGS sequence"/>
</dbReference>